<feature type="binding site" evidence="9">
    <location>
        <position position="228"/>
    </location>
    <ligand>
        <name>L-aspartate</name>
        <dbReference type="ChEBI" id="CHEBI:29991"/>
    </ligand>
</feature>
<keyword evidence="4 9" id="KW-0436">Ligase</keyword>
<feature type="binding site" evidence="9">
    <location>
        <position position="377"/>
    </location>
    <ligand>
        <name>ATP</name>
        <dbReference type="ChEBI" id="CHEBI:30616"/>
    </ligand>
</feature>
<evidence type="ECO:0000256" key="7">
    <source>
        <dbReference type="ARBA" id="ARBA00022917"/>
    </source>
</evidence>
<comment type="similarity">
    <text evidence="2 9">Belongs to the class-II aminoacyl-tRNA synthetase family. Type 2 subfamily.</text>
</comment>
<dbReference type="PANTHER" id="PTHR43450">
    <property type="entry name" value="ASPARTYL-TRNA SYNTHETASE"/>
    <property type="match status" value="1"/>
</dbReference>
<protein>
    <recommendedName>
        <fullName evidence="9">Aspartate--tRNA ligase</fullName>
        <ecNumber evidence="9">6.1.1.12</ecNumber>
    </recommendedName>
    <alternativeName>
        <fullName evidence="9">Aspartyl-tRNA synthetase</fullName>
        <shortName evidence="9">AspRS</shortName>
    </alternativeName>
</protein>
<dbReference type="Pfam" id="PF00152">
    <property type="entry name" value="tRNA-synt_2"/>
    <property type="match status" value="1"/>
</dbReference>
<evidence type="ECO:0000256" key="4">
    <source>
        <dbReference type="ARBA" id="ARBA00022598"/>
    </source>
</evidence>
<evidence type="ECO:0000313" key="12">
    <source>
        <dbReference type="Proteomes" id="UP001241072"/>
    </source>
</evidence>
<dbReference type="EC" id="6.1.1.12" evidence="9"/>
<evidence type="ECO:0000259" key="10">
    <source>
        <dbReference type="PROSITE" id="PS50862"/>
    </source>
</evidence>
<feature type="domain" description="Aminoacyl-transfer RNA synthetases class-II family profile" evidence="10">
    <location>
        <begin position="151"/>
        <end position="454"/>
    </location>
</feature>
<keyword evidence="8 9" id="KW-0030">Aminoacyl-tRNA synthetase</keyword>
<dbReference type="SUPFAM" id="SSF50249">
    <property type="entry name" value="Nucleic acid-binding proteins"/>
    <property type="match status" value="1"/>
</dbReference>
<dbReference type="PROSITE" id="PS50862">
    <property type="entry name" value="AA_TRNA_LIGASE_II"/>
    <property type="match status" value="1"/>
</dbReference>
<dbReference type="NCBIfam" id="NF003483">
    <property type="entry name" value="PRK05159.1"/>
    <property type="match status" value="1"/>
</dbReference>
<comment type="caution">
    <text evidence="11">The sequence shown here is derived from an EMBL/GenBank/DDBJ whole genome shotgun (WGS) entry which is preliminary data.</text>
</comment>
<dbReference type="InterPro" id="IPR045864">
    <property type="entry name" value="aa-tRNA-synth_II/BPL/LPL"/>
</dbReference>
<organism evidence="11 12">
    <name type="scientific">Antiquaquibacter soli</name>
    <dbReference type="NCBI Taxonomy" id="3064523"/>
    <lineage>
        <taxon>Bacteria</taxon>
        <taxon>Bacillati</taxon>
        <taxon>Actinomycetota</taxon>
        <taxon>Actinomycetes</taxon>
        <taxon>Micrococcales</taxon>
        <taxon>Microbacteriaceae</taxon>
        <taxon>Antiquaquibacter</taxon>
    </lineage>
</organism>
<sequence length="454" mass="50719">MTERTLIKNLAAATDGPVSVSGWVDTVRDQKKVQFVVLRDESGAVQLVHPRALELGGSQSDPATPAPSELASEDPLADVISSLSVGTFLTATGELKHDERVKLGGVEIKLDDIAIAAAANPETPIADDTGVDKRMDWRFLDLRQPKNNLIFRVQTTLEHAWRTYWVEHDFIEIHTPKLMASASESKAELFEVEYFEGKAYLAQSPQFFKQMAQPAGFGKVFEIAPAFRADPSFTSRHATEFTSVDAEISWIDSHEDVMRLHEELIVAGFTAVKEKHGEEILAAFGVEVTVPTTPFPRIPLAEAKRIVAERGYTVPRNDADMDPEGERQIAAYVKETFGHEFVFLTDYASSIRPFYHMRHADDPGLTNSYDLVFNGVEISTGAQREHRVDVLIEQAKDKGLEPEELEFYLDFFRFGAPPHGGFGMGLSRVLMLMLHLPNLRETTYLFRGPTRLTP</sequence>
<keyword evidence="6 9" id="KW-0067">ATP-binding</keyword>
<keyword evidence="3 9" id="KW-0963">Cytoplasm</keyword>
<dbReference type="Gene3D" id="2.40.50.140">
    <property type="entry name" value="Nucleic acid-binding proteins"/>
    <property type="match status" value="1"/>
</dbReference>
<dbReference type="EMBL" id="JAUQUB010000001">
    <property type="protein sequence ID" value="MDO7880862.1"/>
    <property type="molecule type" value="Genomic_DNA"/>
</dbReference>
<dbReference type="PANTHER" id="PTHR43450:SF1">
    <property type="entry name" value="ASPARTATE--TRNA LIGASE, CYTOPLASMIC"/>
    <property type="match status" value="1"/>
</dbReference>
<dbReference type="InterPro" id="IPR004365">
    <property type="entry name" value="NA-bd_OB_tRNA"/>
</dbReference>
<evidence type="ECO:0000256" key="1">
    <source>
        <dbReference type="ARBA" id="ARBA00004496"/>
    </source>
</evidence>
<feature type="binding site" evidence="9">
    <location>
        <position position="184"/>
    </location>
    <ligand>
        <name>L-aspartate</name>
        <dbReference type="ChEBI" id="CHEBI:29991"/>
    </ligand>
</feature>
<comment type="caution">
    <text evidence="9">Lacks conserved residue(s) required for the propagation of feature annotation.</text>
</comment>
<dbReference type="PRINTS" id="PR01042">
    <property type="entry name" value="TRNASYNTHASP"/>
</dbReference>
<dbReference type="RefSeq" id="WP_305001288.1">
    <property type="nucleotide sequence ID" value="NZ_JAUQUB010000001.1"/>
</dbReference>
<comment type="subcellular location">
    <subcellularLocation>
        <location evidence="1 9">Cytoplasm</location>
    </subcellularLocation>
</comment>
<dbReference type="InterPro" id="IPR004364">
    <property type="entry name" value="Aa-tRNA-synt_II"/>
</dbReference>
<name>A0ABT9BIL3_9MICO</name>
<dbReference type="CDD" id="cd04100">
    <property type="entry name" value="Asp_Lys_Asn_RS_N"/>
    <property type="match status" value="1"/>
</dbReference>
<dbReference type="SUPFAM" id="SSF55681">
    <property type="entry name" value="Class II aaRS and biotin synthetases"/>
    <property type="match status" value="1"/>
</dbReference>
<evidence type="ECO:0000256" key="2">
    <source>
        <dbReference type="ARBA" id="ARBA00005312"/>
    </source>
</evidence>
<feature type="binding site" evidence="9">
    <location>
        <position position="380"/>
    </location>
    <ligand>
        <name>L-aspartate</name>
        <dbReference type="ChEBI" id="CHEBI:29991"/>
    </ligand>
</feature>
<evidence type="ECO:0000313" key="11">
    <source>
        <dbReference type="EMBL" id="MDO7880862.1"/>
    </source>
</evidence>
<proteinExistence type="inferred from homology"/>
<dbReference type="InterPro" id="IPR002312">
    <property type="entry name" value="Asp/Asn-tRNA-synth_IIb"/>
</dbReference>
<evidence type="ECO:0000256" key="6">
    <source>
        <dbReference type="ARBA" id="ARBA00022840"/>
    </source>
</evidence>
<feature type="region of interest" description="Aspartate" evidence="9">
    <location>
        <begin position="206"/>
        <end position="209"/>
    </location>
</feature>
<dbReference type="HAMAP" id="MF_02075">
    <property type="entry name" value="Asp_tRNA_synth_type2"/>
    <property type="match status" value="1"/>
</dbReference>
<dbReference type="Pfam" id="PF01336">
    <property type="entry name" value="tRNA_anti-codon"/>
    <property type="match status" value="1"/>
</dbReference>
<gene>
    <name evidence="9 11" type="primary">aspS</name>
    <name evidence="11" type="ORF">Q5716_01325</name>
</gene>
<dbReference type="InterPro" id="IPR004523">
    <property type="entry name" value="Asp-tRNA_synthase_2"/>
</dbReference>
<feature type="binding site" evidence="9">
    <location>
        <begin position="425"/>
        <end position="428"/>
    </location>
    <ligand>
        <name>ATP</name>
        <dbReference type="ChEBI" id="CHEBI:30616"/>
    </ligand>
</feature>
<keyword evidence="5 9" id="KW-0547">Nucleotide-binding</keyword>
<dbReference type="CDD" id="cd00776">
    <property type="entry name" value="AsxRS_core"/>
    <property type="match status" value="1"/>
</dbReference>
<comment type="subunit">
    <text evidence="9">Homodimer.</text>
</comment>
<evidence type="ECO:0000256" key="8">
    <source>
        <dbReference type="ARBA" id="ARBA00023146"/>
    </source>
</evidence>
<dbReference type="Gene3D" id="3.30.930.10">
    <property type="entry name" value="Bira Bifunctional Protein, Domain 2"/>
    <property type="match status" value="1"/>
</dbReference>
<dbReference type="InterPro" id="IPR012340">
    <property type="entry name" value="NA-bd_OB-fold"/>
</dbReference>
<evidence type="ECO:0000256" key="5">
    <source>
        <dbReference type="ARBA" id="ARBA00022741"/>
    </source>
</evidence>
<reference evidence="11 12" key="1">
    <citation type="submission" date="2023-07" db="EMBL/GenBank/DDBJ databases">
        <title>Protaetiibacter sp. nov WY-16 isolated from soil.</title>
        <authorList>
            <person name="Liu B."/>
            <person name="Wan Y."/>
        </authorList>
    </citation>
    <scope>NUCLEOTIDE SEQUENCE [LARGE SCALE GENOMIC DNA]</scope>
    <source>
        <strain evidence="11 12">WY-16</strain>
    </source>
</reference>
<evidence type="ECO:0000256" key="9">
    <source>
        <dbReference type="HAMAP-Rule" id="MF_02075"/>
    </source>
</evidence>
<dbReference type="Proteomes" id="UP001241072">
    <property type="component" value="Unassembled WGS sequence"/>
</dbReference>
<feature type="binding site" evidence="9">
    <location>
        <position position="384"/>
    </location>
    <ligand>
        <name>L-aspartate</name>
        <dbReference type="ChEBI" id="CHEBI:29991"/>
    </ligand>
</feature>
<comment type="catalytic activity">
    <reaction evidence="9">
        <text>tRNA(Asp) + L-aspartate + ATP = L-aspartyl-tRNA(Asp) + AMP + diphosphate</text>
        <dbReference type="Rhea" id="RHEA:19649"/>
        <dbReference type="Rhea" id="RHEA-COMP:9660"/>
        <dbReference type="Rhea" id="RHEA-COMP:9678"/>
        <dbReference type="ChEBI" id="CHEBI:29991"/>
        <dbReference type="ChEBI" id="CHEBI:30616"/>
        <dbReference type="ChEBI" id="CHEBI:33019"/>
        <dbReference type="ChEBI" id="CHEBI:78442"/>
        <dbReference type="ChEBI" id="CHEBI:78516"/>
        <dbReference type="ChEBI" id="CHEBI:456215"/>
        <dbReference type="EC" id="6.1.1.12"/>
    </reaction>
</comment>
<accession>A0ABT9BIL3</accession>
<dbReference type="InterPro" id="IPR006195">
    <property type="entry name" value="aa-tRNA-synth_II"/>
</dbReference>
<evidence type="ECO:0000256" key="3">
    <source>
        <dbReference type="ARBA" id="ARBA00022490"/>
    </source>
</evidence>
<keyword evidence="7 9" id="KW-0648">Protein biosynthesis</keyword>
<comment type="function">
    <text evidence="9">Catalyzes the attachment of L-aspartate to tRNA(Asp) in a two-step reaction: L-aspartate is first activated by ATP to form Asp-AMP and then transferred to the acceptor end of tRNA(Asp).</text>
</comment>
<keyword evidence="12" id="KW-1185">Reference proteome</keyword>
<dbReference type="GO" id="GO:0050560">
    <property type="term" value="F:aspartate-tRNA(Asn) ligase activity"/>
    <property type="evidence" value="ECO:0007669"/>
    <property type="project" value="UniProtKB-EC"/>
</dbReference>